<dbReference type="Pfam" id="PF18801">
    <property type="entry name" value="RapH_N"/>
    <property type="match status" value="1"/>
</dbReference>
<accession>A0ABZ2D2S4</accession>
<dbReference type="EMBL" id="CP144921">
    <property type="protein sequence ID" value="WWA31578.1"/>
    <property type="molecule type" value="Genomic_DNA"/>
</dbReference>
<evidence type="ECO:0000313" key="2">
    <source>
        <dbReference type="EMBL" id="WWA31578.1"/>
    </source>
</evidence>
<evidence type="ECO:0000313" key="3">
    <source>
        <dbReference type="Proteomes" id="UP001341136"/>
    </source>
</evidence>
<keyword evidence="1" id="KW-0802">TPR repeat</keyword>
<dbReference type="Proteomes" id="UP001341136">
    <property type="component" value="Chromosome"/>
</dbReference>
<dbReference type="SUPFAM" id="SSF48452">
    <property type="entry name" value="TPR-like"/>
    <property type="match status" value="1"/>
</dbReference>
<protein>
    <submittedName>
        <fullName evidence="2">Tetratricopeptide repeat protein</fullName>
    </submittedName>
</protein>
<organism evidence="2 3">
    <name type="scientific">Shouchella rhizosphaerae</name>
    <dbReference type="NCBI Taxonomy" id="866786"/>
    <lineage>
        <taxon>Bacteria</taxon>
        <taxon>Bacillati</taxon>
        <taxon>Bacillota</taxon>
        <taxon>Bacilli</taxon>
        <taxon>Bacillales</taxon>
        <taxon>Bacillaceae</taxon>
        <taxon>Shouchella</taxon>
    </lineage>
</organism>
<reference evidence="2 3" key="1">
    <citation type="submission" date="2024-01" db="EMBL/GenBank/DDBJ databases">
        <title>Culturomics analysis of mouse respiratory tract.</title>
        <authorList>
            <person name="Phillips A.M."/>
            <person name="Collette N.M."/>
            <person name="Mageeney C.M."/>
            <person name="Sinha A."/>
            <person name="Hern K.E."/>
            <person name="Arkin A.P."/>
            <person name="Williams K.P."/>
            <person name="Branda S."/>
        </authorList>
    </citation>
    <scope>NUCLEOTIDE SEQUENCE [LARGE SCALE GENOMIC DNA]</scope>
    <source>
        <strain evidence="2 3">CP20</strain>
    </source>
</reference>
<dbReference type="PROSITE" id="PS50005">
    <property type="entry name" value="TPR"/>
    <property type="match status" value="1"/>
</dbReference>
<dbReference type="Gene3D" id="1.25.40.10">
    <property type="entry name" value="Tetratricopeptide repeat domain"/>
    <property type="match status" value="1"/>
</dbReference>
<dbReference type="RefSeq" id="WP_095317105.1">
    <property type="nucleotide sequence ID" value="NZ_CP144921.1"/>
</dbReference>
<dbReference type="SMART" id="SM00028">
    <property type="entry name" value="TPR"/>
    <property type="match status" value="5"/>
</dbReference>
<proteinExistence type="predicted"/>
<sequence>MSTVVQAEKAGAKIVDWYSCIISRSIDQAILLKEQASALVKNMEPNDKILAYYSLVEFRHEMLLRQNAGMEEEERFSKIEPILENTVDHLLKYLYYFISGQNEYINERYKSAIKLFRKAERLLEYVDDDAEEAEFYYYAGAVCYRLNQYPFATSYVEQAKTIFDSLGYVDKGLNCQIIIAATNSEVGKYEKADEILKNALQQAEMHLETKALILRTLGLNAIRKREWEEAEHYFKSALAIKEHRQSPVSMKSQYNLANVLFRLQRDLEAREFFKKAEVGILYYRNTEYSARSLVTKGLYIENGNLALVNKGIDLLREHSLEFEIAEVAEETSAYLEKAGKSQEALKYMKVAYEAKLNQNALGVDQE</sequence>
<name>A0ABZ2D2S4_9BACI</name>
<dbReference type="InterPro" id="IPR019734">
    <property type="entry name" value="TPR_rpt"/>
</dbReference>
<keyword evidence="3" id="KW-1185">Reference proteome</keyword>
<evidence type="ECO:0000256" key="1">
    <source>
        <dbReference type="PROSITE-ProRule" id="PRU00339"/>
    </source>
</evidence>
<feature type="repeat" description="TPR" evidence="1">
    <location>
        <begin position="211"/>
        <end position="244"/>
    </location>
</feature>
<dbReference type="InterPro" id="IPR011990">
    <property type="entry name" value="TPR-like_helical_dom_sf"/>
</dbReference>
<gene>
    <name evidence="2" type="ORF">V5G21_07155</name>
</gene>